<name>A0A8J5XDH7_DIALT</name>
<evidence type="ECO:0000313" key="3">
    <source>
        <dbReference type="Proteomes" id="UP000751190"/>
    </source>
</evidence>
<keyword evidence="3" id="KW-1185">Reference proteome</keyword>
<dbReference type="EMBL" id="JAGTXO010000024">
    <property type="protein sequence ID" value="KAG8461773.1"/>
    <property type="molecule type" value="Genomic_DNA"/>
</dbReference>
<dbReference type="AlphaFoldDB" id="A0A8J5XDH7"/>
<keyword evidence="1" id="KW-1133">Transmembrane helix</keyword>
<reference evidence="2" key="1">
    <citation type="submission" date="2021-05" db="EMBL/GenBank/DDBJ databases">
        <title>The genome of the haptophyte Pavlova lutheri (Diacronema luteri, Pavlovales) - a model for lipid biosynthesis in eukaryotic algae.</title>
        <authorList>
            <person name="Hulatt C.J."/>
            <person name="Posewitz M.C."/>
        </authorList>
    </citation>
    <scope>NUCLEOTIDE SEQUENCE</scope>
    <source>
        <strain evidence="2">NIVA-4/92</strain>
    </source>
</reference>
<dbReference type="OrthoDB" id="38971at2759"/>
<keyword evidence="1" id="KW-0812">Transmembrane</keyword>
<dbReference type="Proteomes" id="UP000751190">
    <property type="component" value="Unassembled WGS sequence"/>
</dbReference>
<sequence>MSSGFLAGGTVAWAGDKPAKEDAGSPPARAIKSAFAAQGIFGAHGRSRRMQREHWQPLRLRIVSPTAAPINRMLDKIALGSRGTIRELKTSDAHIRVPPDVGNWLIRNVAMDPDGDPAPKLLYAAKISQRFKDRIITESPCGVAFSCPFPCTLIQYAISYYRFYTGCVMPAALLLCDQPIYYHSKQYDRRTYLYIYDNRIEANYPTIRFPWGFLGLGSWQEDNVVVHHFDRGSFGFRQVPCGTPNHCCFIWEPFGEVAGRQRCPFNGPLYSNGKCNEGQCCCDHWCMTLCCCHYHYPGLEDAAEFAVAADVALQAYFDGVPLTKSLFEEKLDAELAVRGQPKRRTYERASDDDRWAYSRTKSLVAVTIGLMTIVMQVLLIAAGALYLRYYLNRDEYLSYASTPEQVVRTISPVPT</sequence>
<feature type="transmembrane region" description="Helical" evidence="1">
    <location>
        <begin position="363"/>
        <end position="387"/>
    </location>
</feature>
<organism evidence="2 3">
    <name type="scientific">Diacronema lutheri</name>
    <name type="common">Unicellular marine alga</name>
    <name type="synonym">Monochrysis lutheri</name>
    <dbReference type="NCBI Taxonomy" id="2081491"/>
    <lineage>
        <taxon>Eukaryota</taxon>
        <taxon>Haptista</taxon>
        <taxon>Haptophyta</taxon>
        <taxon>Pavlovophyceae</taxon>
        <taxon>Pavlovales</taxon>
        <taxon>Pavlovaceae</taxon>
        <taxon>Diacronema</taxon>
    </lineage>
</organism>
<evidence type="ECO:0000313" key="2">
    <source>
        <dbReference type="EMBL" id="KAG8461773.1"/>
    </source>
</evidence>
<gene>
    <name evidence="2" type="ORF">KFE25_001391</name>
</gene>
<keyword evidence="1" id="KW-0472">Membrane</keyword>
<accession>A0A8J5XDH7</accession>
<comment type="caution">
    <text evidence="2">The sequence shown here is derived from an EMBL/GenBank/DDBJ whole genome shotgun (WGS) entry which is preliminary data.</text>
</comment>
<evidence type="ECO:0000256" key="1">
    <source>
        <dbReference type="SAM" id="Phobius"/>
    </source>
</evidence>
<protein>
    <submittedName>
        <fullName evidence="2">Uncharacterized protein</fullName>
    </submittedName>
</protein>
<proteinExistence type="predicted"/>